<sequence>MRVAFFPDSSQSIQGIQHPDEKMSERKFSKKYWDELTHKYGLSLEIPADEDDDESNSEDEDIESESRSNMDVALNEENEYESEGEENSKLDEDEEMADDSQAVGYFSNAGDNFDWENWQ</sequence>
<evidence type="ECO:0000256" key="1">
    <source>
        <dbReference type="SAM" id="MobiDB-lite"/>
    </source>
</evidence>
<evidence type="ECO:0000313" key="3">
    <source>
        <dbReference type="Proteomes" id="UP000765509"/>
    </source>
</evidence>
<accession>A0A9Q3C115</accession>
<dbReference type="EMBL" id="AVOT02004446">
    <property type="protein sequence ID" value="MBW0476371.1"/>
    <property type="molecule type" value="Genomic_DNA"/>
</dbReference>
<evidence type="ECO:0000313" key="2">
    <source>
        <dbReference type="EMBL" id="MBW0476371.1"/>
    </source>
</evidence>
<gene>
    <name evidence="2" type="ORF">O181_016086</name>
</gene>
<protein>
    <submittedName>
        <fullName evidence="2">Uncharacterized protein</fullName>
    </submittedName>
</protein>
<comment type="caution">
    <text evidence="2">The sequence shown here is derived from an EMBL/GenBank/DDBJ whole genome shotgun (WGS) entry which is preliminary data.</text>
</comment>
<dbReference type="AlphaFoldDB" id="A0A9Q3C115"/>
<keyword evidence="3" id="KW-1185">Reference proteome</keyword>
<name>A0A9Q3C115_9BASI</name>
<reference evidence="2" key="1">
    <citation type="submission" date="2021-03" db="EMBL/GenBank/DDBJ databases">
        <title>Draft genome sequence of rust myrtle Austropuccinia psidii MF-1, a brazilian biotype.</title>
        <authorList>
            <person name="Quecine M.C."/>
            <person name="Pachon D.M.R."/>
            <person name="Bonatelli M.L."/>
            <person name="Correr F.H."/>
            <person name="Franceschini L.M."/>
            <person name="Leite T.F."/>
            <person name="Margarido G.R.A."/>
            <person name="Almeida C.A."/>
            <person name="Ferrarezi J.A."/>
            <person name="Labate C.A."/>
        </authorList>
    </citation>
    <scope>NUCLEOTIDE SEQUENCE</scope>
    <source>
        <strain evidence="2">MF-1</strain>
    </source>
</reference>
<organism evidence="2 3">
    <name type="scientific">Austropuccinia psidii MF-1</name>
    <dbReference type="NCBI Taxonomy" id="1389203"/>
    <lineage>
        <taxon>Eukaryota</taxon>
        <taxon>Fungi</taxon>
        <taxon>Dikarya</taxon>
        <taxon>Basidiomycota</taxon>
        <taxon>Pucciniomycotina</taxon>
        <taxon>Pucciniomycetes</taxon>
        <taxon>Pucciniales</taxon>
        <taxon>Sphaerophragmiaceae</taxon>
        <taxon>Austropuccinia</taxon>
    </lineage>
</organism>
<feature type="compositionally biased region" description="Acidic residues" evidence="1">
    <location>
        <begin position="74"/>
        <end position="98"/>
    </location>
</feature>
<feature type="region of interest" description="Disordered" evidence="1">
    <location>
        <begin position="1"/>
        <end position="26"/>
    </location>
</feature>
<dbReference type="Proteomes" id="UP000765509">
    <property type="component" value="Unassembled WGS sequence"/>
</dbReference>
<dbReference type="OrthoDB" id="2506837at2759"/>
<feature type="region of interest" description="Disordered" evidence="1">
    <location>
        <begin position="41"/>
        <end position="119"/>
    </location>
</feature>
<proteinExistence type="predicted"/>
<feature type="compositionally biased region" description="Acidic residues" evidence="1">
    <location>
        <begin position="47"/>
        <end position="63"/>
    </location>
</feature>